<dbReference type="OrthoDB" id="6021991at2"/>
<protein>
    <submittedName>
        <fullName evidence="2">Uncharacterized protein</fullName>
    </submittedName>
</protein>
<dbReference type="Proteomes" id="UP000434850">
    <property type="component" value="Unassembled WGS sequence"/>
</dbReference>
<gene>
    <name evidence="2" type="ORF">GO816_08855</name>
</gene>
<keyword evidence="3" id="KW-1185">Reference proteome</keyword>
<comment type="caution">
    <text evidence="2">The sequence shown here is derived from an EMBL/GenBank/DDBJ whole genome shotgun (WGS) entry which is preliminary data.</text>
</comment>
<evidence type="ECO:0000313" key="3">
    <source>
        <dbReference type="Proteomes" id="UP000434850"/>
    </source>
</evidence>
<name>A0A6I4IBB6_9SPHI</name>
<evidence type="ECO:0000256" key="1">
    <source>
        <dbReference type="SAM" id="Phobius"/>
    </source>
</evidence>
<feature type="transmembrane region" description="Helical" evidence="1">
    <location>
        <begin position="138"/>
        <end position="157"/>
    </location>
</feature>
<dbReference type="EMBL" id="WQLA01000003">
    <property type="protein sequence ID" value="MVN91228.1"/>
    <property type="molecule type" value="Genomic_DNA"/>
</dbReference>
<organism evidence="2 3">
    <name type="scientific">Mucilaginibacter aquatilis</name>
    <dbReference type="NCBI Taxonomy" id="1517760"/>
    <lineage>
        <taxon>Bacteria</taxon>
        <taxon>Pseudomonadati</taxon>
        <taxon>Bacteroidota</taxon>
        <taxon>Sphingobacteriia</taxon>
        <taxon>Sphingobacteriales</taxon>
        <taxon>Sphingobacteriaceae</taxon>
        <taxon>Mucilaginibacter</taxon>
    </lineage>
</organism>
<keyword evidence="1" id="KW-1133">Transmembrane helix</keyword>
<dbReference type="RefSeq" id="WP_157541364.1">
    <property type="nucleotide sequence ID" value="NZ_WQLA01000003.1"/>
</dbReference>
<dbReference type="AlphaFoldDB" id="A0A6I4IBB6"/>
<accession>A0A6I4IBB6</accession>
<proteinExistence type="predicted"/>
<sequence>MANKDIDVKSIPGYGMDADPENEPTYPMKNYTGDDHNRINYERAAQQPQNIEVLCSNERPVITAVFGTSTPPSGLSGMIRRYAFKHSEDRYRHWLPLIFADRINVYEGIIADLAKGYMPNTFAEGGIKMELKYNPKKYIAKGLLCAAVAVGVGALLLKKRK</sequence>
<reference evidence="2 3" key="1">
    <citation type="submission" date="2019-12" db="EMBL/GenBank/DDBJ databases">
        <title>Mucilaginibacter sp. HME9299 genome sequencing and assembly.</title>
        <authorList>
            <person name="Kang H."/>
            <person name="Kim H."/>
            <person name="Joh K."/>
        </authorList>
    </citation>
    <scope>NUCLEOTIDE SEQUENCE [LARGE SCALE GENOMIC DNA]</scope>
    <source>
        <strain evidence="2 3">HME9299</strain>
    </source>
</reference>
<keyword evidence="1" id="KW-0472">Membrane</keyword>
<evidence type="ECO:0000313" key="2">
    <source>
        <dbReference type="EMBL" id="MVN91228.1"/>
    </source>
</evidence>
<keyword evidence="1" id="KW-0812">Transmembrane</keyword>